<dbReference type="Pfam" id="PF00171">
    <property type="entry name" value="Aldedh"/>
    <property type="match status" value="2"/>
</dbReference>
<proteinExistence type="inferred from homology"/>
<dbReference type="PANTHER" id="PTHR11699">
    <property type="entry name" value="ALDEHYDE DEHYDROGENASE-RELATED"/>
    <property type="match status" value="1"/>
</dbReference>
<name>A0A1C7M5W6_GRIFR</name>
<evidence type="ECO:0000313" key="6">
    <source>
        <dbReference type="EMBL" id="OBZ72310.1"/>
    </source>
</evidence>
<dbReference type="PROSITE" id="PS00687">
    <property type="entry name" value="ALDEHYDE_DEHYDR_GLU"/>
    <property type="match status" value="1"/>
</dbReference>
<evidence type="ECO:0000256" key="1">
    <source>
        <dbReference type="ARBA" id="ARBA00009986"/>
    </source>
</evidence>
<feature type="domain" description="Aldehyde dehydrogenase" evidence="5">
    <location>
        <begin position="23"/>
        <end position="267"/>
    </location>
</feature>
<evidence type="ECO:0000259" key="5">
    <source>
        <dbReference type="Pfam" id="PF00171"/>
    </source>
</evidence>
<dbReference type="Gene3D" id="3.40.605.10">
    <property type="entry name" value="Aldehyde Dehydrogenase, Chain A, domain 1"/>
    <property type="match status" value="2"/>
</dbReference>
<comment type="similarity">
    <text evidence="1 4">Belongs to the aldehyde dehydrogenase family.</text>
</comment>
<dbReference type="InterPro" id="IPR016162">
    <property type="entry name" value="Ald_DH_N"/>
</dbReference>
<organism evidence="6 7">
    <name type="scientific">Grifola frondosa</name>
    <name type="common">Maitake</name>
    <name type="synonym">Polyporus frondosus</name>
    <dbReference type="NCBI Taxonomy" id="5627"/>
    <lineage>
        <taxon>Eukaryota</taxon>
        <taxon>Fungi</taxon>
        <taxon>Dikarya</taxon>
        <taxon>Basidiomycota</taxon>
        <taxon>Agaricomycotina</taxon>
        <taxon>Agaricomycetes</taxon>
        <taxon>Polyporales</taxon>
        <taxon>Grifolaceae</taxon>
        <taxon>Grifola</taxon>
    </lineage>
</organism>
<evidence type="ECO:0000256" key="4">
    <source>
        <dbReference type="RuleBase" id="RU003345"/>
    </source>
</evidence>
<evidence type="ECO:0000313" key="7">
    <source>
        <dbReference type="Proteomes" id="UP000092993"/>
    </source>
</evidence>
<feature type="domain" description="Aldehyde dehydrogenase" evidence="5">
    <location>
        <begin position="279"/>
        <end position="424"/>
    </location>
</feature>
<reference evidence="6 7" key="1">
    <citation type="submission" date="2016-03" db="EMBL/GenBank/DDBJ databases">
        <title>Whole genome sequencing of Grifola frondosa 9006-11.</title>
        <authorList>
            <person name="Min B."/>
            <person name="Park H."/>
            <person name="Kim J.-G."/>
            <person name="Cho H."/>
            <person name="Oh Y.-L."/>
            <person name="Kong W.-S."/>
            <person name="Choi I.-G."/>
        </authorList>
    </citation>
    <scope>NUCLEOTIDE SEQUENCE [LARGE SCALE GENOMIC DNA]</scope>
    <source>
        <strain evidence="6 7">9006-11</strain>
    </source>
</reference>
<accession>A0A1C7M5W6</accession>
<dbReference type="InterPro" id="IPR016163">
    <property type="entry name" value="Ald_DH_C"/>
</dbReference>
<dbReference type="EMBL" id="LUGG01000009">
    <property type="protein sequence ID" value="OBZ72310.1"/>
    <property type="molecule type" value="Genomic_DNA"/>
</dbReference>
<keyword evidence="7" id="KW-1185">Reference proteome</keyword>
<evidence type="ECO:0000256" key="2">
    <source>
        <dbReference type="ARBA" id="ARBA00023002"/>
    </source>
</evidence>
<dbReference type="Proteomes" id="UP000092993">
    <property type="component" value="Unassembled WGS sequence"/>
</dbReference>
<dbReference type="STRING" id="5627.A0A1C7M5W6"/>
<dbReference type="OrthoDB" id="310895at2759"/>
<dbReference type="OMA" id="SWSKVPW"/>
<sequence length="431" mass="47083">MATESFSFSNNFTHIIDGKKVGSQKTLPVINPSTGEVLANVPVATREQLDETVKAASRPFRLRGHAFRRAPSDCGASCGLYCTALRPIRQLLKKEAGKDTTSATFEVTISLGWLQGVAKQTLEDETQIDTDEKKAEVRYLPHGVCAGLIPWNFPLALVILKVAPALLTGNCLIIKPSPFAPLAAMKFIELAQKVVPPGVLSVLSGDDELGPWIVEHPDIPRISMTGSIAGGKAIMRNAATNLKDLTMELGGNDPAIVLDDVDPAKIAPLLFRVPMRTQNKAQYEIVKRFIDDCHKNGYKFALGGQVDTSSKGYFIPLTIIDNPPEDSKIVQEEQFGPIVPLLKWSDDDEVVKRANDTVYGLSASVWGHDLKRVESIANRLQAGSVWINEWAALTPDLPMSGIKQSGIGYENSKHGLFSWTKIQAITRNKAF</sequence>
<dbReference type="InterPro" id="IPR029510">
    <property type="entry name" value="Ald_DH_CS_GLU"/>
</dbReference>
<dbReference type="Gene3D" id="3.40.309.10">
    <property type="entry name" value="Aldehyde Dehydrogenase, Chain A, domain 2"/>
    <property type="match status" value="1"/>
</dbReference>
<dbReference type="AlphaFoldDB" id="A0A1C7M5W6"/>
<keyword evidence="2 4" id="KW-0560">Oxidoreductase</keyword>
<dbReference type="SUPFAM" id="SSF53720">
    <property type="entry name" value="ALDH-like"/>
    <property type="match status" value="1"/>
</dbReference>
<dbReference type="InterPro" id="IPR016161">
    <property type="entry name" value="Ald_DH/histidinol_DH"/>
</dbReference>
<feature type="active site" evidence="3">
    <location>
        <position position="248"/>
    </location>
</feature>
<gene>
    <name evidence="6" type="primary">betB</name>
    <name evidence="6" type="ORF">A0H81_07522</name>
</gene>
<evidence type="ECO:0000256" key="3">
    <source>
        <dbReference type="PROSITE-ProRule" id="PRU10007"/>
    </source>
</evidence>
<comment type="caution">
    <text evidence="6">The sequence shown here is derived from an EMBL/GenBank/DDBJ whole genome shotgun (WGS) entry which is preliminary data.</text>
</comment>
<dbReference type="InterPro" id="IPR015590">
    <property type="entry name" value="Aldehyde_DH_dom"/>
</dbReference>
<protein>
    <submittedName>
        <fullName evidence="6">NAD/NADP-dependent betaine aldehyde dehydrogenase</fullName>
    </submittedName>
</protein>
<dbReference type="GO" id="GO:0016620">
    <property type="term" value="F:oxidoreductase activity, acting on the aldehyde or oxo group of donors, NAD or NADP as acceptor"/>
    <property type="evidence" value="ECO:0007669"/>
    <property type="project" value="InterPro"/>
</dbReference>